<dbReference type="AlphaFoldDB" id="A0A6N8IZ77"/>
<dbReference type="Proteomes" id="UP000469385">
    <property type="component" value="Unassembled WGS sequence"/>
</dbReference>
<feature type="domain" description="CMP/dCMP-type deaminase" evidence="1">
    <location>
        <begin position="1"/>
        <end position="101"/>
    </location>
</feature>
<dbReference type="GO" id="GO:0052717">
    <property type="term" value="F:tRNA-specific adenosine-34 deaminase activity"/>
    <property type="evidence" value="ECO:0007669"/>
    <property type="project" value="UniProtKB-EC"/>
</dbReference>
<dbReference type="PROSITE" id="PS51747">
    <property type="entry name" value="CYT_DCMP_DEAMINASES_2"/>
    <property type="match status" value="1"/>
</dbReference>
<dbReference type="SUPFAM" id="SSF53927">
    <property type="entry name" value="Cytidine deaminase-like"/>
    <property type="match status" value="1"/>
</dbReference>
<dbReference type="CDD" id="cd01285">
    <property type="entry name" value="nucleoside_deaminase"/>
    <property type="match status" value="1"/>
</dbReference>
<gene>
    <name evidence="2" type="ORF">GON04_20675</name>
</gene>
<proteinExistence type="predicted"/>
<dbReference type="GO" id="GO:0002100">
    <property type="term" value="P:tRNA wobble adenosine to inosine editing"/>
    <property type="evidence" value="ECO:0007669"/>
    <property type="project" value="InterPro"/>
</dbReference>
<dbReference type="EMBL" id="WSEL01000009">
    <property type="protein sequence ID" value="MVQ31885.1"/>
    <property type="molecule type" value="Genomic_DNA"/>
</dbReference>
<accession>A0A6N8IZ77</accession>
<evidence type="ECO:0000313" key="2">
    <source>
        <dbReference type="EMBL" id="MVQ31885.1"/>
    </source>
</evidence>
<dbReference type="InterPro" id="IPR002125">
    <property type="entry name" value="CMP_dCMP_dom"/>
</dbReference>
<dbReference type="PANTHER" id="PTHR11079:SF162">
    <property type="entry name" value="RIBOFLAVIN BIOSYNTHESIS PROTEIN PYRD, CHLOROPLASTIC"/>
    <property type="match status" value="1"/>
</dbReference>
<comment type="caution">
    <text evidence="2">The sequence shown here is derived from an EMBL/GenBank/DDBJ whole genome shotgun (WGS) entry which is preliminary data.</text>
</comment>
<reference evidence="2 3" key="1">
    <citation type="submission" date="2019-12" db="EMBL/GenBank/DDBJ databases">
        <authorList>
            <person name="Huq M.A."/>
        </authorList>
    </citation>
    <scope>NUCLEOTIDE SEQUENCE [LARGE SCALE GENOMIC DNA]</scope>
    <source>
        <strain evidence="2 3">MAH-25</strain>
    </source>
</reference>
<dbReference type="Gene3D" id="3.40.140.10">
    <property type="entry name" value="Cytidine Deaminase, domain 2"/>
    <property type="match status" value="1"/>
</dbReference>
<name>A0A6N8IZ77_9BURK</name>
<keyword evidence="3" id="KW-1185">Reference proteome</keyword>
<organism evidence="2 3">
    <name type="scientific">Ramlibacter pinisoli</name>
    <dbReference type="NCBI Taxonomy" id="2682844"/>
    <lineage>
        <taxon>Bacteria</taxon>
        <taxon>Pseudomonadati</taxon>
        <taxon>Pseudomonadota</taxon>
        <taxon>Betaproteobacteria</taxon>
        <taxon>Burkholderiales</taxon>
        <taxon>Comamonadaceae</taxon>
        <taxon>Ramlibacter</taxon>
    </lineage>
</organism>
<evidence type="ECO:0000259" key="1">
    <source>
        <dbReference type="PROSITE" id="PS51747"/>
    </source>
</evidence>
<dbReference type="GO" id="GO:0046872">
    <property type="term" value="F:metal ion binding"/>
    <property type="evidence" value="ECO:0007669"/>
    <property type="project" value="UniProtKB-KW"/>
</dbReference>
<dbReference type="PANTHER" id="PTHR11079">
    <property type="entry name" value="CYTOSINE DEAMINASE FAMILY MEMBER"/>
    <property type="match status" value="1"/>
</dbReference>
<dbReference type="InterPro" id="IPR016193">
    <property type="entry name" value="Cytidine_deaminase-like"/>
</dbReference>
<dbReference type="Pfam" id="PF00383">
    <property type="entry name" value="dCMP_cyt_deam_1"/>
    <property type="match status" value="1"/>
</dbReference>
<protein>
    <submittedName>
        <fullName evidence="2">Nucleoside deaminase</fullName>
    </submittedName>
</protein>
<sequence>MKRLAESWGDQPYGAVLVLDGKLVGLGPSRVVRNRDPDAHAEREAIRDARQKLGRERLSGAVLYSTSRPCSLCEAAAAQAGVNRMYVGPSLTDAGVPGQAR</sequence>
<evidence type="ECO:0000313" key="3">
    <source>
        <dbReference type="Proteomes" id="UP000469385"/>
    </source>
</evidence>